<dbReference type="Proteomes" id="UP000246635">
    <property type="component" value="Unassembled WGS sequence"/>
</dbReference>
<dbReference type="PANTHER" id="PTHR36108:SF13">
    <property type="entry name" value="COLOSSIN-B-RELATED"/>
    <property type="match status" value="1"/>
</dbReference>
<evidence type="ECO:0000256" key="3">
    <source>
        <dbReference type="ARBA" id="ARBA00022729"/>
    </source>
</evidence>
<keyword evidence="4" id="KW-0645">Protease</keyword>
<dbReference type="GO" id="GO:0004180">
    <property type="term" value="F:carboxypeptidase activity"/>
    <property type="evidence" value="ECO:0007669"/>
    <property type="project" value="UniProtKB-KW"/>
</dbReference>
<dbReference type="PANTHER" id="PTHR36108">
    <property type="entry name" value="COLOSSIN-B-RELATED"/>
    <property type="match status" value="1"/>
</dbReference>
<keyword evidence="4" id="KW-0378">Hydrolase</keyword>
<evidence type="ECO:0000256" key="1">
    <source>
        <dbReference type="ARBA" id="ARBA00007257"/>
    </source>
</evidence>
<organism evidence="4 5">
    <name type="scientific">Paenibacillus cellulosilyticus</name>
    <dbReference type="NCBI Taxonomy" id="375489"/>
    <lineage>
        <taxon>Bacteria</taxon>
        <taxon>Bacillati</taxon>
        <taxon>Bacillota</taxon>
        <taxon>Bacilli</taxon>
        <taxon>Bacillales</taxon>
        <taxon>Paenibacillaceae</taxon>
        <taxon>Paenibacillus</taxon>
    </lineage>
</organism>
<reference evidence="4 5" key="1">
    <citation type="submission" date="2018-05" db="EMBL/GenBank/DDBJ databases">
        <title>Genomic Encyclopedia of Type Strains, Phase III (KMG-III): the genomes of soil and plant-associated and newly described type strains.</title>
        <authorList>
            <person name="Whitman W."/>
        </authorList>
    </citation>
    <scope>NUCLEOTIDE SEQUENCE [LARGE SCALE GENOMIC DNA]</scope>
    <source>
        <strain evidence="4 5">CECT 5696</strain>
    </source>
</reference>
<keyword evidence="5" id="KW-1185">Reference proteome</keyword>
<dbReference type="Pfam" id="PF13620">
    <property type="entry name" value="CarboxypepD_reg"/>
    <property type="match status" value="17"/>
</dbReference>
<dbReference type="InterPro" id="IPR013784">
    <property type="entry name" value="Carb-bd-like_fold"/>
</dbReference>
<keyword evidence="2" id="KW-0964">Secreted</keyword>
<dbReference type="InterPro" id="IPR008969">
    <property type="entry name" value="CarboxyPept-like_regulatory"/>
</dbReference>
<dbReference type="SUPFAM" id="SSF49452">
    <property type="entry name" value="Starch-binding domain-like"/>
    <property type="match status" value="5"/>
</dbReference>
<dbReference type="Gene3D" id="2.60.40.1120">
    <property type="entry name" value="Carboxypeptidase-like, regulatory domain"/>
    <property type="match status" value="17"/>
</dbReference>
<evidence type="ECO:0000313" key="4">
    <source>
        <dbReference type="EMBL" id="PWW04865.1"/>
    </source>
</evidence>
<keyword evidence="3" id="KW-0732">Signal</keyword>
<sequence>MPFPSNAQYVPVRLSGAPVTDPVRDVSPDETDIVGSTAFPAAYYGYDGTNIYFRIRLNADPRFKTGFRNFAWGVLFDTDGVPATYEWVLAVNGLNNSVDLIQNTVKVPDSFNDQAEGTDGRGNPNFTQPIVNYDIARAAPTGDGSAFGGGTNYFLDFFVPKATLFPLLGITEQSSLRFLFFTSTNNNNFNKDFIGTGQTLSSAFSDPVTIAGGDVRAQLSVTQSVDGSPLTLTAGQSNIINGTIVISNTGRGSASALFINALYRFDKLISLQVVSASSGSAVISLTNATLTWNIGTLNAGSSATLQYTAQGTFVQSPTGTIDIKTTKGVDLFTGQSITAPQSTATATIVTTGGVSGTIIDKSTGLPLTGVTVQSTSLPSGNPIGSAVSGTGGVYSITNLLPGNVQLQFALPNYQTLTVSASVTSSAVTTVNVILLPQPASVQGTVTSQADGSPIAGAAIHITDSIGALLAQSSTNAAGQYAVSNLLPNYYRISLAATGFQQQDLPLTLASGENQIVNAALAGSPGSVTGTVTSTAGAPIAGAKVEVLDNRNNVLATVATDQLGVFHVNSLAPDLNDRLRVSDPGFVTQVIGFQVAPGQTTTVHLVLSHEAGSIAGTITDAESGQPLPGTSIHVVNAEGITLQTAVSGPDGSYSVPSLSPGGYTVNFLEEGYAAQTVGAIVTSGTSTPINVSLEKLAGALAGTVTDLNGNPLSDVVIRAYRNNIIIARVSTAEDGTYLIGNLAPDVYTVSARTDGFGGDTFGAIIESALTTTVNFHLIPDAGMVVGSITDTSGNPVVGAAVAVQNNVDGGPVLLTRILSETNGAYVIADLAPGNYIVNVSAANFQNQYASVVVQSDAQTQLNFTLLPNPGFISGVVVDTIGNPIVGAGIQIRVTSANGITIFSLFTDPIGQFQSSSLTPGIYTVFASADNYQTASATVNVTPGSAAQLRLVLIPEPGSIQGTVYDVITGIGLSGTVLNIMDQNNFLIGITVTDSNGRFDATGIAAGNYTIVAQTSGYQSNTFGVIVNANAITPAAIPLAPNPGTITGVLRPALGGAVVQLSNLNNIQIATTVTEADGSFTFNTVQEGSYLLTAVASGYSSGVIGANIVPGGVDDVVIDLTPSPGTIAGLVQDAAGNPIPEASVKILNGNESIRGTGQAQADGSYIVGNLPSGTLTAIASAPGFSNVIRGVKLDPGEDVTGFNYELIPNPGNVNGQITDATTGEPLGGADVEIRILGASGLSVTSVSASMFGNYQISGLQPGPYLVVARSEGYTTGTAGAIVISGQSTIASIGLTPAFGSLVGTVGDLSGNPITSVNTQLRLFSQEGVLINTFFAGIDGTFFGGNLQPGEYTLNVSSPGFESETIGVFIRAGLSTTLTIKLTAPIASVSGRVIDSSRSLGVSGALINVNDIYGHPIIPTFSDENGNFLLSGIPAGNLIVTASSPGFGSDSAGIVTSAGQTATVQLTLTPNPGNVFGFVSDSADGTDLSGATVRIYDGVSGALIATVVTDNGGVYTYPNLPTGSYTASAGANGYASELGGFSILSGETTRFSFALDKLPGRISGFVTANSNGAGIQGAAIVLRQYNNFGPVVASILSDSDGRYDLGEVAAANYVVTASQTGFVTLQTSTSVLPGQNSIVNFSLLTAPLSVSGTVRDVGTGAPLAGGSVTIVDDNGVIVGNGVTNSAGQYTASVPSGNLTVIASAPDYQTGSNSVMQPIQQTTLTADLSLDNNPTAIVGTVTDDVVGSPVSGAIVTVLDPVSSTPLGSTVTDGSGSYQVGGLAPGGSYTVTVSSPDFGSVAHSSQAGAAASPAARTDLSLSSTFGTLTGSIRDAEGRPLNYALAEIRTDDRILVRSIISNAAGRYTLSNVAAGIPPAQFSFPGKQSVIAKPIIIDQQTTILDIILLDEEEE</sequence>
<accession>A0A2V2YUT9</accession>
<dbReference type="GO" id="GO:0030246">
    <property type="term" value="F:carbohydrate binding"/>
    <property type="evidence" value="ECO:0007669"/>
    <property type="project" value="InterPro"/>
</dbReference>
<evidence type="ECO:0000256" key="2">
    <source>
        <dbReference type="ARBA" id="ARBA00022525"/>
    </source>
</evidence>
<dbReference type="SUPFAM" id="SSF49478">
    <property type="entry name" value="Cna protein B-type domain"/>
    <property type="match status" value="3"/>
</dbReference>
<name>A0A2V2YUT9_9BACL</name>
<comment type="caution">
    <text evidence="4">The sequence shown here is derived from an EMBL/GenBank/DDBJ whole genome shotgun (WGS) entry which is preliminary data.</text>
</comment>
<gene>
    <name evidence="4" type="ORF">DFQ01_106149</name>
</gene>
<keyword evidence="4" id="KW-0121">Carboxypeptidase</keyword>
<dbReference type="EMBL" id="QGTQ01000006">
    <property type="protein sequence ID" value="PWW04865.1"/>
    <property type="molecule type" value="Genomic_DNA"/>
</dbReference>
<protein>
    <submittedName>
        <fullName evidence="4">Carboxypeptidase family protein</fullName>
    </submittedName>
</protein>
<dbReference type="SUPFAM" id="SSF49464">
    <property type="entry name" value="Carboxypeptidase regulatory domain-like"/>
    <property type="match status" value="10"/>
</dbReference>
<proteinExistence type="inferred from homology"/>
<evidence type="ECO:0000313" key="5">
    <source>
        <dbReference type="Proteomes" id="UP000246635"/>
    </source>
</evidence>
<comment type="similarity">
    <text evidence="1">Belongs to the serine-aspartate repeat-containing protein (SDr) family.</text>
</comment>